<evidence type="ECO:0000313" key="4">
    <source>
        <dbReference type="EMBL" id="ACV68107.1"/>
    </source>
</evidence>
<dbReference type="PANTHER" id="PTHR30004:SF5">
    <property type="entry name" value="4-HYDROXYTHREONINE-4-PHOSPHATE DEHYDROGENASE"/>
    <property type="match status" value="1"/>
</dbReference>
<keyword evidence="2 4" id="KW-0560">Oxidoreductase</keyword>
<protein>
    <submittedName>
        <fullName evidence="4">4-hydroxythreonine-4-phosphate dehydrogenase</fullName>
        <ecNumber evidence="4">1.1.1.262</ecNumber>
    </submittedName>
</protein>
<evidence type="ECO:0000256" key="3">
    <source>
        <dbReference type="ARBA" id="ARBA00023027"/>
    </source>
</evidence>
<dbReference type="STRING" id="485915.Dret_0816"/>
<dbReference type="GO" id="GO:0050570">
    <property type="term" value="F:4-hydroxythreonine-4-phosphate dehydrogenase activity"/>
    <property type="evidence" value="ECO:0007669"/>
    <property type="project" value="UniProtKB-EC"/>
</dbReference>
<dbReference type="RefSeq" id="WP_015751265.1">
    <property type="nucleotide sequence ID" value="NC_013223.1"/>
</dbReference>
<evidence type="ECO:0000256" key="1">
    <source>
        <dbReference type="ARBA" id="ARBA00022723"/>
    </source>
</evidence>
<dbReference type="SUPFAM" id="SSF53659">
    <property type="entry name" value="Isocitrate/Isopropylmalate dehydrogenase-like"/>
    <property type="match status" value="1"/>
</dbReference>
<gene>
    <name evidence="4" type="ordered locus">Dret_0816</name>
</gene>
<dbReference type="NCBIfam" id="TIGR00557">
    <property type="entry name" value="pdxA"/>
    <property type="match status" value="1"/>
</dbReference>
<sequence length="338" mass="35176">MAGAVATAAFAVSLGDPNGLGPDLVCTLWGSTPPTRPMVCIGPESALAERAQMLGIKRFWHHLDQWPEKPLAPGTYCLTPRALTRFRSRPGVATPEGGAAAGQSLAVACEAVRDGQAAALVTCPLNKAMLQAAGYDFPGHTEFLARFLGLQSDDVCMHLAGPRLRVSLVTTHPPLRQVPELVTAVRVERCLRQTWALVCALDDTPAPLAVCGLNPHAGEGGAIGTEEETAIVPGIQAAAADGVGVIGPIPADTVFHRALQGEFSAVLAMYHDQGLGPLKTVHFGQAVNVTLGLPVVRTSVDHGTGYDKVGTGTASAESLALAVDMAARLVPTHRHLPA</sequence>
<proteinExistence type="predicted"/>
<dbReference type="GO" id="GO:0008615">
    <property type="term" value="P:pyridoxine biosynthetic process"/>
    <property type="evidence" value="ECO:0007669"/>
    <property type="project" value="TreeGrafter"/>
</dbReference>
<keyword evidence="3" id="KW-0520">NAD</keyword>
<evidence type="ECO:0000256" key="2">
    <source>
        <dbReference type="ARBA" id="ARBA00023002"/>
    </source>
</evidence>
<name>C8X110_DESRD</name>
<dbReference type="AlphaFoldDB" id="C8X110"/>
<reference evidence="5" key="1">
    <citation type="submission" date="2009-09" db="EMBL/GenBank/DDBJ databases">
        <title>The complete chromosome of Desulfohalobium retbaense DSM 5692.</title>
        <authorList>
            <consortium name="US DOE Joint Genome Institute (JGI-PGF)"/>
            <person name="Lucas S."/>
            <person name="Copeland A."/>
            <person name="Lapidus A."/>
            <person name="Glavina del Rio T."/>
            <person name="Dalin E."/>
            <person name="Tice H."/>
            <person name="Bruce D."/>
            <person name="Goodwin L."/>
            <person name="Pitluck S."/>
            <person name="Kyrpides N."/>
            <person name="Mavromatis K."/>
            <person name="Ivanova N."/>
            <person name="Mikhailova N."/>
            <person name="Munk A.C."/>
            <person name="Brettin T."/>
            <person name="Detter J.C."/>
            <person name="Han C."/>
            <person name="Tapia R."/>
            <person name="Larimer F."/>
            <person name="Land M."/>
            <person name="Hauser L."/>
            <person name="Markowitz V."/>
            <person name="Cheng J.-F."/>
            <person name="Hugenholtz P."/>
            <person name="Woyke T."/>
            <person name="Wu D."/>
            <person name="Spring S."/>
            <person name="Klenk H.-P."/>
            <person name="Eisen J.A."/>
        </authorList>
    </citation>
    <scope>NUCLEOTIDE SEQUENCE [LARGE SCALE GENOMIC DNA]</scope>
    <source>
        <strain evidence="5">DSM 5692</strain>
    </source>
</reference>
<dbReference type="InterPro" id="IPR005255">
    <property type="entry name" value="PdxA_fam"/>
</dbReference>
<dbReference type="HOGENOM" id="CLU_040168_1_0_7"/>
<organism evidence="4 5">
    <name type="scientific">Desulfohalobium retbaense (strain ATCC 49708 / DSM 5692 / JCM 16813 / HR100)</name>
    <dbReference type="NCBI Taxonomy" id="485915"/>
    <lineage>
        <taxon>Bacteria</taxon>
        <taxon>Pseudomonadati</taxon>
        <taxon>Thermodesulfobacteriota</taxon>
        <taxon>Desulfovibrionia</taxon>
        <taxon>Desulfovibrionales</taxon>
        <taxon>Desulfohalobiaceae</taxon>
        <taxon>Desulfohalobium</taxon>
    </lineage>
</organism>
<accession>C8X110</accession>
<dbReference type="OrthoDB" id="9801783at2"/>
<dbReference type="Pfam" id="PF04166">
    <property type="entry name" value="PdxA"/>
    <property type="match status" value="1"/>
</dbReference>
<keyword evidence="5" id="KW-1185">Reference proteome</keyword>
<dbReference type="GO" id="GO:0046872">
    <property type="term" value="F:metal ion binding"/>
    <property type="evidence" value="ECO:0007669"/>
    <property type="project" value="UniProtKB-KW"/>
</dbReference>
<dbReference type="KEGG" id="drt:Dret_0816"/>
<dbReference type="eggNOG" id="COG1995">
    <property type="taxonomic scope" value="Bacteria"/>
</dbReference>
<reference evidence="4 5" key="2">
    <citation type="journal article" date="2010" name="Stand. Genomic Sci.">
        <title>Complete genome sequence of Desulfohalobium retbaense type strain (HR(100)).</title>
        <authorList>
            <person name="Spring S."/>
            <person name="Nolan M."/>
            <person name="Lapidus A."/>
            <person name="Glavina Del Rio T."/>
            <person name="Copeland A."/>
            <person name="Tice H."/>
            <person name="Cheng J.F."/>
            <person name="Lucas S."/>
            <person name="Land M."/>
            <person name="Chen F."/>
            <person name="Bruce D."/>
            <person name="Goodwin L."/>
            <person name="Pitluck S."/>
            <person name="Ivanova N."/>
            <person name="Mavromatis K."/>
            <person name="Mikhailova N."/>
            <person name="Pati A."/>
            <person name="Chen A."/>
            <person name="Palaniappan K."/>
            <person name="Hauser L."/>
            <person name="Chang Y.J."/>
            <person name="Jeffries C.D."/>
            <person name="Munk C."/>
            <person name="Kiss H."/>
            <person name="Chain P."/>
            <person name="Han C."/>
            <person name="Brettin T."/>
            <person name="Detter J.C."/>
            <person name="Schuler E."/>
            <person name="Goker M."/>
            <person name="Rohde M."/>
            <person name="Bristow J."/>
            <person name="Eisen J.A."/>
            <person name="Markowitz V."/>
            <person name="Hugenholtz P."/>
            <person name="Kyrpides N.C."/>
            <person name="Klenk H.P."/>
        </authorList>
    </citation>
    <scope>NUCLEOTIDE SEQUENCE [LARGE SCALE GENOMIC DNA]</scope>
    <source>
        <strain evidence="4 5">DSM 5692</strain>
    </source>
</reference>
<dbReference type="Proteomes" id="UP000001052">
    <property type="component" value="Chromosome"/>
</dbReference>
<dbReference type="EC" id="1.1.1.262" evidence="4"/>
<dbReference type="EMBL" id="CP001734">
    <property type="protein sequence ID" value="ACV68107.1"/>
    <property type="molecule type" value="Genomic_DNA"/>
</dbReference>
<dbReference type="Gene3D" id="3.40.718.10">
    <property type="entry name" value="Isopropylmalate Dehydrogenase"/>
    <property type="match status" value="1"/>
</dbReference>
<dbReference type="GO" id="GO:0042823">
    <property type="term" value="P:pyridoxal phosphate biosynthetic process"/>
    <property type="evidence" value="ECO:0007669"/>
    <property type="project" value="TreeGrafter"/>
</dbReference>
<dbReference type="PANTHER" id="PTHR30004">
    <property type="entry name" value="4-HYDROXYTHREONINE-4-PHOSPHATE DEHYDROGENASE"/>
    <property type="match status" value="1"/>
</dbReference>
<evidence type="ECO:0000313" key="5">
    <source>
        <dbReference type="Proteomes" id="UP000001052"/>
    </source>
</evidence>
<dbReference type="GO" id="GO:0051287">
    <property type="term" value="F:NAD binding"/>
    <property type="evidence" value="ECO:0007669"/>
    <property type="project" value="InterPro"/>
</dbReference>
<keyword evidence="1" id="KW-0479">Metal-binding</keyword>